<sequence length="354" mass="39494">MTLARTTMFAPLAMYPRYAPPPLDGERQPLLPPSSQAPTVIEVEFADGVVPADGRRPLLPLPTRPPRDVCEWIVQQWNATVAFESLTPIPLHVAAMGVGLVVCLVADKRSYIDQPTPKKGRRPQPTVTTMPPSEHFYTWHHVLLAVLIFDLMYSIAWIRYCMLQVSSFPTCHRFCKTAQVLLVFSSQVLFFLHVLDAVPMTWFAITAPLAVYTILSAVQLEWQALLGLNAIAVALKADGVLAVTWLTAFMPIWAVLALIVPLGWLLPRPEDGTTWSHFKRWFWLVQVGAVYAAFIPLAIKLEMGSTVLLEPDGSHRDWLPYRVMVAVWLLPVTCLVVGVCIMVAMVECALPGLY</sequence>
<feature type="transmembrane region" description="Helical" evidence="1">
    <location>
        <begin position="319"/>
        <end position="346"/>
    </location>
</feature>
<accession>W4G2E8</accession>
<protein>
    <submittedName>
        <fullName evidence="2">Uncharacterized protein</fullName>
    </submittedName>
</protein>
<dbReference type="AlphaFoldDB" id="W4G2E8"/>
<dbReference type="GeneID" id="20814017"/>
<organism evidence="2">
    <name type="scientific">Aphanomyces astaci</name>
    <name type="common">Crayfish plague agent</name>
    <dbReference type="NCBI Taxonomy" id="112090"/>
    <lineage>
        <taxon>Eukaryota</taxon>
        <taxon>Sar</taxon>
        <taxon>Stramenopiles</taxon>
        <taxon>Oomycota</taxon>
        <taxon>Saprolegniomycetes</taxon>
        <taxon>Saprolegniales</taxon>
        <taxon>Verrucalvaceae</taxon>
        <taxon>Aphanomyces</taxon>
    </lineage>
</organism>
<dbReference type="OrthoDB" id="79349at2759"/>
<keyword evidence="1" id="KW-1133">Transmembrane helix</keyword>
<keyword evidence="1" id="KW-0472">Membrane</keyword>
<dbReference type="RefSeq" id="XP_009837424.1">
    <property type="nucleotide sequence ID" value="XM_009839122.1"/>
</dbReference>
<gene>
    <name evidence="2" type="ORF">H257_12021</name>
</gene>
<evidence type="ECO:0000256" key="1">
    <source>
        <dbReference type="SAM" id="Phobius"/>
    </source>
</evidence>
<dbReference type="EMBL" id="KI913150">
    <property type="protein sequence ID" value="ETV73219.1"/>
    <property type="molecule type" value="Genomic_DNA"/>
</dbReference>
<keyword evidence="1" id="KW-0812">Transmembrane</keyword>
<name>W4G2E8_APHAT</name>
<feature type="transmembrane region" description="Helical" evidence="1">
    <location>
        <begin position="174"/>
        <end position="194"/>
    </location>
</feature>
<dbReference type="VEuPathDB" id="FungiDB:H257_12021"/>
<feature type="transmembrane region" description="Helical" evidence="1">
    <location>
        <begin position="239"/>
        <end position="260"/>
    </location>
</feature>
<feature type="transmembrane region" description="Helical" evidence="1">
    <location>
        <begin position="200"/>
        <end position="218"/>
    </location>
</feature>
<reference evidence="2" key="1">
    <citation type="submission" date="2013-12" db="EMBL/GenBank/DDBJ databases">
        <title>The Genome Sequence of Aphanomyces astaci APO3.</title>
        <authorList>
            <consortium name="The Broad Institute Genomics Platform"/>
            <person name="Russ C."/>
            <person name="Tyler B."/>
            <person name="van West P."/>
            <person name="Dieguez-Uribeondo J."/>
            <person name="Young S.K."/>
            <person name="Zeng Q."/>
            <person name="Gargeya S."/>
            <person name="Fitzgerald M."/>
            <person name="Abouelleil A."/>
            <person name="Alvarado L."/>
            <person name="Chapman S.B."/>
            <person name="Gainer-Dewar J."/>
            <person name="Goldberg J."/>
            <person name="Griggs A."/>
            <person name="Gujja S."/>
            <person name="Hansen M."/>
            <person name="Howarth C."/>
            <person name="Imamovic A."/>
            <person name="Ireland A."/>
            <person name="Larimer J."/>
            <person name="McCowan C."/>
            <person name="Murphy C."/>
            <person name="Pearson M."/>
            <person name="Poon T.W."/>
            <person name="Priest M."/>
            <person name="Roberts A."/>
            <person name="Saif S."/>
            <person name="Shea T."/>
            <person name="Sykes S."/>
            <person name="Wortman J."/>
            <person name="Nusbaum C."/>
            <person name="Birren B."/>
        </authorList>
    </citation>
    <scope>NUCLEOTIDE SEQUENCE [LARGE SCALE GENOMIC DNA]</scope>
    <source>
        <strain evidence="2">APO3</strain>
    </source>
</reference>
<feature type="transmembrane region" description="Helical" evidence="1">
    <location>
        <begin position="139"/>
        <end position="162"/>
    </location>
</feature>
<feature type="transmembrane region" description="Helical" evidence="1">
    <location>
        <begin position="280"/>
        <end position="299"/>
    </location>
</feature>
<proteinExistence type="predicted"/>
<evidence type="ECO:0000313" key="2">
    <source>
        <dbReference type="EMBL" id="ETV73219.1"/>
    </source>
</evidence>